<reference evidence="2 3" key="1">
    <citation type="submission" date="2017-04" db="EMBL/GenBank/DDBJ databases">
        <title>Draft genome sequence of Zooshikella ganghwensis VG4 isolated from Red Sea sediments.</title>
        <authorList>
            <person name="Rehman Z."/>
            <person name="Alam I."/>
            <person name="Kamau A."/>
            <person name="Bajic V."/>
            <person name="Leiknes T."/>
        </authorList>
    </citation>
    <scope>NUCLEOTIDE SEQUENCE [LARGE SCALE GENOMIC DNA]</scope>
    <source>
        <strain evidence="2 3">VG4</strain>
    </source>
</reference>
<keyword evidence="1" id="KW-0812">Transmembrane</keyword>
<keyword evidence="1" id="KW-1133">Transmembrane helix</keyword>
<gene>
    <name evidence="2" type="ORF">B9G39_21925</name>
</gene>
<feature type="transmembrane region" description="Helical" evidence="1">
    <location>
        <begin position="177"/>
        <end position="197"/>
    </location>
</feature>
<evidence type="ECO:0000313" key="2">
    <source>
        <dbReference type="EMBL" id="RDH45896.1"/>
    </source>
</evidence>
<feature type="transmembrane region" description="Helical" evidence="1">
    <location>
        <begin position="55"/>
        <end position="75"/>
    </location>
</feature>
<feature type="transmembrane region" description="Helical" evidence="1">
    <location>
        <begin position="6"/>
        <end position="23"/>
    </location>
</feature>
<accession>A0A4P9VS29</accession>
<organism evidence="2 3">
    <name type="scientific">Zooshikella ganghwensis</name>
    <dbReference type="NCBI Taxonomy" id="202772"/>
    <lineage>
        <taxon>Bacteria</taxon>
        <taxon>Pseudomonadati</taxon>
        <taxon>Pseudomonadota</taxon>
        <taxon>Gammaproteobacteria</taxon>
        <taxon>Oceanospirillales</taxon>
        <taxon>Zooshikellaceae</taxon>
        <taxon>Zooshikella</taxon>
    </lineage>
</organism>
<keyword evidence="1" id="KW-0472">Membrane</keyword>
<proteinExistence type="predicted"/>
<dbReference type="RefSeq" id="WP_094788781.1">
    <property type="nucleotide sequence ID" value="NZ_NDXW01000001.1"/>
</dbReference>
<dbReference type="PROSITE" id="PS50244">
    <property type="entry name" value="S5A_REDUCTASE"/>
    <property type="match status" value="1"/>
</dbReference>
<feature type="transmembrane region" description="Helical" evidence="1">
    <location>
        <begin position="125"/>
        <end position="145"/>
    </location>
</feature>
<name>A0A4P9VS29_9GAMM</name>
<feature type="transmembrane region" description="Helical" evidence="1">
    <location>
        <begin position="30"/>
        <end position="49"/>
    </location>
</feature>
<dbReference type="PANTHER" id="PTHR32251">
    <property type="entry name" value="3-OXO-5-ALPHA-STEROID 4-DEHYDROGENASE"/>
    <property type="match status" value="1"/>
</dbReference>
<dbReference type="AlphaFoldDB" id="A0A4P9VS29"/>
<sequence>MELWITQAVVIAALSVCVFISASKSKDMHMAFIWGFNTLLPVSLVYCYFGQGDLAHKALIMSFVIIYLIRMNIVLTVWYENTAAAKLNEIVPPKQFALLSIVLVNVFGWIYCLPFYWAADMQGPFTYLEYTAIIVYIIGSIWHFGSDYQKRKFKQNPNNKGKIINIGFWRYSRHPNYFGDFLIFVSFGLLAGNWWGVVAPLANLMQYLSDAIPKSEEMAEKRYGNDWLEYKKNVKCLIPWVY</sequence>
<keyword evidence="3" id="KW-1185">Reference proteome</keyword>
<dbReference type="InterPro" id="IPR010721">
    <property type="entry name" value="UstE-like"/>
</dbReference>
<dbReference type="PANTHER" id="PTHR32251:SF17">
    <property type="entry name" value="STEROID 5-ALPHA REDUCTASE C-TERMINAL DOMAIN-CONTAINING PROTEIN"/>
    <property type="match status" value="1"/>
</dbReference>
<dbReference type="GO" id="GO:0016020">
    <property type="term" value="C:membrane"/>
    <property type="evidence" value="ECO:0007669"/>
    <property type="project" value="TreeGrafter"/>
</dbReference>
<comment type="caution">
    <text evidence="2">The sequence shown here is derived from an EMBL/GenBank/DDBJ whole genome shotgun (WGS) entry which is preliminary data.</text>
</comment>
<dbReference type="Proteomes" id="UP000257039">
    <property type="component" value="Unassembled WGS sequence"/>
</dbReference>
<evidence type="ECO:0000256" key="1">
    <source>
        <dbReference type="SAM" id="Phobius"/>
    </source>
</evidence>
<protein>
    <submittedName>
        <fullName evidence="2">DUF1295 domain-containing protein</fullName>
    </submittedName>
</protein>
<feature type="transmembrane region" description="Helical" evidence="1">
    <location>
        <begin position="96"/>
        <end position="119"/>
    </location>
</feature>
<evidence type="ECO:0000313" key="3">
    <source>
        <dbReference type="Proteomes" id="UP000257039"/>
    </source>
</evidence>
<dbReference type="Pfam" id="PF06966">
    <property type="entry name" value="DUF1295"/>
    <property type="match status" value="1"/>
</dbReference>
<dbReference type="EMBL" id="NDXW01000001">
    <property type="protein sequence ID" value="RDH45896.1"/>
    <property type="molecule type" value="Genomic_DNA"/>
</dbReference>
<dbReference type="Gene3D" id="1.20.120.1630">
    <property type="match status" value="1"/>
</dbReference>